<dbReference type="PANTHER" id="PTHR43133:SF8">
    <property type="entry name" value="RNA POLYMERASE SIGMA FACTOR HI_1459-RELATED"/>
    <property type="match status" value="1"/>
</dbReference>
<dbReference type="InterPro" id="IPR039425">
    <property type="entry name" value="RNA_pol_sigma-70-like"/>
</dbReference>
<keyword evidence="5 6" id="KW-0804">Transcription</keyword>
<dbReference type="EMBL" id="RCCI01000006">
    <property type="protein sequence ID" value="RLJ63772.1"/>
    <property type="molecule type" value="Genomic_DNA"/>
</dbReference>
<dbReference type="InterPro" id="IPR013325">
    <property type="entry name" value="RNA_pol_sigma_r2"/>
</dbReference>
<dbReference type="InterPro" id="IPR013249">
    <property type="entry name" value="RNA_pol_sigma70_r4_t2"/>
</dbReference>
<sequence length="184" mass="21204">MEILNLFSKRPERGQFEQQRRRLYRIAYSWCHDGSLAEDLVQETLIKALERASQLRDPGRLPAWLAAILANCWRDHLRRLKPTDDIADLEESLYAEEDRSPERSAECNQLVRRVRDEIAALPVGQRQVLTLVDLEEFSYAEVAEVLEIPVGTVMSRLCRARQALKVRLQAARERAAAPVLRSVK</sequence>
<dbReference type="InterPro" id="IPR000838">
    <property type="entry name" value="RNA_pol_sigma70_ECF_CS"/>
</dbReference>
<organism evidence="9 10">
    <name type="scientific">Sulfurisoma sediminicola</name>
    <dbReference type="NCBI Taxonomy" id="1381557"/>
    <lineage>
        <taxon>Bacteria</taxon>
        <taxon>Pseudomonadati</taxon>
        <taxon>Pseudomonadota</taxon>
        <taxon>Betaproteobacteria</taxon>
        <taxon>Nitrosomonadales</taxon>
        <taxon>Sterolibacteriaceae</taxon>
        <taxon>Sulfurisoma</taxon>
    </lineage>
</organism>
<dbReference type="NCBIfam" id="TIGR02937">
    <property type="entry name" value="sigma70-ECF"/>
    <property type="match status" value="1"/>
</dbReference>
<dbReference type="PROSITE" id="PS01063">
    <property type="entry name" value="SIGMA70_ECF"/>
    <property type="match status" value="1"/>
</dbReference>
<comment type="similarity">
    <text evidence="1 6">Belongs to the sigma-70 factor family. ECF subfamily.</text>
</comment>
<dbReference type="SUPFAM" id="SSF88946">
    <property type="entry name" value="Sigma2 domain of RNA polymerase sigma factors"/>
    <property type="match status" value="1"/>
</dbReference>
<dbReference type="AlphaFoldDB" id="A0A497XCT2"/>
<comment type="caution">
    <text evidence="9">The sequence shown here is derived from an EMBL/GenBank/DDBJ whole genome shotgun (WGS) entry which is preliminary data.</text>
</comment>
<name>A0A497XCT2_9PROT</name>
<dbReference type="PANTHER" id="PTHR43133">
    <property type="entry name" value="RNA POLYMERASE ECF-TYPE SIGMA FACTO"/>
    <property type="match status" value="1"/>
</dbReference>
<dbReference type="Proteomes" id="UP000268908">
    <property type="component" value="Unassembled WGS sequence"/>
</dbReference>
<keyword evidence="10" id="KW-1185">Reference proteome</keyword>
<evidence type="ECO:0000256" key="5">
    <source>
        <dbReference type="ARBA" id="ARBA00023163"/>
    </source>
</evidence>
<keyword evidence="4 6" id="KW-0238">DNA-binding</keyword>
<evidence type="ECO:0000256" key="4">
    <source>
        <dbReference type="ARBA" id="ARBA00023125"/>
    </source>
</evidence>
<keyword evidence="2 6" id="KW-0805">Transcription regulation</keyword>
<reference evidence="9 10" key="1">
    <citation type="submission" date="2018-10" db="EMBL/GenBank/DDBJ databases">
        <title>Genomic Encyclopedia of Type Strains, Phase IV (KMG-IV): sequencing the most valuable type-strain genomes for metagenomic binning, comparative biology and taxonomic classification.</title>
        <authorList>
            <person name="Goeker M."/>
        </authorList>
    </citation>
    <scope>NUCLEOTIDE SEQUENCE [LARGE SCALE GENOMIC DNA]</scope>
    <source>
        <strain evidence="9 10">DSM 26916</strain>
    </source>
</reference>
<accession>A0A497XCT2</accession>
<dbReference type="OrthoDB" id="9797134at2"/>
<dbReference type="GO" id="GO:0006352">
    <property type="term" value="P:DNA-templated transcription initiation"/>
    <property type="evidence" value="ECO:0007669"/>
    <property type="project" value="InterPro"/>
</dbReference>
<dbReference type="GO" id="GO:0003677">
    <property type="term" value="F:DNA binding"/>
    <property type="evidence" value="ECO:0007669"/>
    <property type="project" value="UniProtKB-KW"/>
</dbReference>
<dbReference type="SUPFAM" id="SSF88659">
    <property type="entry name" value="Sigma3 and sigma4 domains of RNA polymerase sigma factors"/>
    <property type="match status" value="1"/>
</dbReference>
<evidence type="ECO:0000256" key="3">
    <source>
        <dbReference type="ARBA" id="ARBA00023082"/>
    </source>
</evidence>
<evidence type="ECO:0000256" key="6">
    <source>
        <dbReference type="RuleBase" id="RU000716"/>
    </source>
</evidence>
<proteinExistence type="inferred from homology"/>
<keyword evidence="3 6" id="KW-0731">Sigma factor</keyword>
<feature type="domain" description="RNA polymerase sigma factor 70 region 4 type 2" evidence="8">
    <location>
        <begin position="113"/>
        <end position="164"/>
    </location>
</feature>
<evidence type="ECO:0000259" key="8">
    <source>
        <dbReference type="Pfam" id="PF08281"/>
    </source>
</evidence>
<dbReference type="InterPro" id="IPR036388">
    <property type="entry name" value="WH-like_DNA-bd_sf"/>
</dbReference>
<dbReference type="InterPro" id="IPR007627">
    <property type="entry name" value="RNA_pol_sigma70_r2"/>
</dbReference>
<protein>
    <recommendedName>
        <fullName evidence="6">RNA polymerase sigma factor</fullName>
    </recommendedName>
</protein>
<gene>
    <name evidence="9" type="ORF">DFR35_2405</name>
</gene>
<dbReference type="GO" id="GO:0016987">
    <property type="term" value="F:sigma factor activity"/>
    <property type="evidence" value="ECO:0007669"/>
    <property type="project" value="UniProtKB-KW"/>
</dbReference>
<evidence type="ECO:0000313" key="9">
    <source>
        <dbReference type="EMBL" id="RLJ63772.1"/>
    </source>
</evidence>
<feature type="domain" description="RNA polymerase sigma-70 region 2" evidence="7">
    <location>
        <begin position="16"/>
        <end position="81"/>
    </location>
</feature>
<dbReference type="Gene3D" id="1.10.10.10">
    <property type="entry name" value="Winged helix-like DNA-binding domain superfamily/Winged helix DNA-binding domain"/>
    <property type="match status" value="1"/>
</dbReference>
<evidence type="ECO:0000259" key="7">
    <source>
        <dbReference type="Pfam" id="PF04542"/>
    </source>
</evidence>
<dbReference type="InterPro" id="IPR014284">
    <property type="entry name" value="RNA_pol_sigma-70_dom"/>
</dbReference>
<dbReference type="RefSeq" id="WP_121242704.1">
    <property type="nucleotide sequence ID" value="NZ_BHVV01000003.1"/>
</dbReference>
<dbReference type="InterPro" id="IPR013324">
    <property type="entry name" value="RNA_pol_sigma_r3/r4-like"/>
</dbReference>
<evidence type="ECO:0000313" key="10">
    <source>
        <dbReference type="Proteomes" id="UP000268908"/>
    </source>
</evidence>
<evidence type="ECO:0000256" key="2">
    <source>
        <dbReference type="ARBA" id="ARBA00023015"/>
    </source>
</evidence>
<dbReference type="Pfam" id="PF04542">
    <property type="entry name" value="Sigma70_r2"/>
    <property type="match status" value="1"/>
</dbReference>
<evidence type="ECO:0000256" key="1">
    <source>
        <dbReference type="ARBA" id="ARBA00010641"/>
    </source>
</evidence>
<dbReference type="CDD" id="cd06171">
    <property type="entry name" value="Sigma70_r4"/>
    <property type="match status" value="1"/>
</dbReference>
<dbReference type="Gene3D" id="1.10.1740.10">
    <property type="match status" value="1"/>
</dbReference>
<dbReference type="Pfam" id="PF08281">
    <property type="entry name" value="Sigma70_r4_2"/>
    <property type="match status" value="1"/>
</dbReference>